<dbReference type="EMBL" id="JAADZA010000056">
    <property type="protein sequence ID" value="NEV14892.1"/>
    <property type="molecule type" value="Genomic_DNA"/>
</dbReference>
<proteinExistence type="predicted"/>
<name>A0A6P1CFH0_RHITR</name>
<organism evidence="1 2">
    <name type="scientific">Rhizobium tropici</name>
    <dbReference type="NCBI Taxonomy" id="398"/>
    <lineage>
        <taxon>Bacteria</taxon>
        <taxon>Pseudomonadati</taxon>
        <taxon>Pseudomonadota</taxon>
        <taxon>Alphaproteobacteria</taxon>
        <taxon>Hyphomicrobiales</taxon>
        <taxon>Rhizobiaceae</taxon>
        <taxon>Rhizobium/Agrobacterium group</taxon>
        <taxon>Rhizobium</taxon>
    </lineage>
</organism>
<evidence type="ECO:0000313" key="2">
    <source>
        <dbReference type="Proteomes" id="UP000471190"/>
    </source>
</evidence>
<dbReference type="Proteomes" id="UP000471190">
    <property type="component" value="Unassembled WGS sequence"/>
</dbReference>
<dbReference type="AlphaFoldDB" id="A0A6P1CFH0"/>
<geneLocation type="plasmid" evidence="1">
    <name>pA12b</name>
</geneLocation>
<keyword evidence="1" id="KW-0614">Plasmid</keyword>
<gene>
    <name evidence="1" type="ORF">GXW80_28355</name>
</gene>
<reference evidence="1 2" key="1">
    <citation type="submission" date="2020-02" db="EMBL/GenBank/DDBJ databases">
        <title>Draft genome sequence of Rhizobium tropici.</title>
        <authorList>
            <person name="Khayi S."/>
            <person name="Jemo M."/>
        </authorList>
    </citation>
    <scope>NUCLEOTIDE SEQUENCE [LARGE SCALE GENOMIC DNA]</scope>
    <source>
        <strain evidence="1 2">A12</strain>
        <plasmid evidence="1">pA12b</plasmid>
    </source>
</reference>
<accession>A0A6P1CFH0</accession>
<comment type="caution">
    <text evidence="1">The sequence shown here is derived from an EMBL/GenBank/DDBJ whole genome shotgun (WGS) entry which is preliminary data.</text>
</comment>
<evidence type="ECO:0000313" key="1">
    <source>
        <dbReference type="EMBL" id="NEV14892.1"/>
    </source>
</evidence>
<sequence length="118" mass="13352">MPGAEMMDETREYLMDQRSTLLFQIERAKHHLAGLEADAIKIINSKASLPAADIAIITEDLAEHLRSEIEALCWAIDHIDHELEYLDGDDEFEPFTGREARSRGTIDRPGNALFLRTS</sequence>
<protein>
    <submittedName>
        <fullName evidence="1">Uncharacterized protein</fullName>
    </submittedName>
</protein>